<proteinExistence type="predicted"/>
<feature type="region of interest" description="Disordered" evidence="1">
    <location>
        <begin position="1"/>
        <end position="35"/>
    </location>
</feature>
<gene>
    <name evidence="2" type="ORF">BT96DRAFT_996634</name>
</gene>
<name>A0A6A4HDP2_9AGAR</name>
<keyword evidence="3" id="KW-1185">Reference proteome</keyword>
<evidence type="ECO:0000256" key="1">
    <source>
        <dbReference type="SAM" id="MobiDB-lite"/>
    </source>
</evidence>
<evidence type="ECO:0000313" key="2">
    <source>
        <dbReference type="EMBL" id="KAE9396489.1"/>
    </source>
</evidence>
<feature type="compositionally biased region" description="Polar residues" evidence="1">
    <location>
        <begin position="1"/>
        <end position="18"/>
    </location>
</feature>
<dbReference type="EMBL" id="ML769512">
    <property type="protein sequence ID" value="KAE9396489.1"/>
    <property type="molecule type" value="Genomic_DNA"/>
</dbReference>
<dbReference type="Proteomes" id="UP000799118">
    <property type="component" value="Unassembled WGS sequence"/>
</dbReference>
<evidence type="ECO:0000313" key="3">
    <source>
        <dbReference type="Proteomes" id="UP000799118"/>
    </source>
</evidence>
<organism evidence="2 3">
    <name type="scientific">Gymnopus androsaceus JB14</name>
    <dbReference type="NCBI Taxonomy" id="1447944"/>
    <lineage>
        <taxon>Eukaryota</taxon>
        <taxon>Fungi</taxon>
        <taxon>Dikarya</taxon>
        <taxon>Basidiomycota</taxon>
        <taxon>Agaricomycotina</taxon>
        <taxon>Agaricomycetes</taxon>
        <taxon>Agaricomycetidae</taxon>
        <taxon>Agaricales</taxon>
        <taxon>Marasmiineae</taxon>
        <taxon>Omphalotaceae</taxon>
        <taxon>Gymnopus</taxon>
    </lineage>
</organism>
<sequence length="75" mass="8294">MPTSQLHKSLQGPTSSPNVGGKKGGNEALPKMTRVDSKETTYTVDQNFECGSSFNVHCHQSVCPYNWSFETRSRS</sequence>
<accession>A0A6A4HDP2</accession>
<protein>
    <submittedName>
        <fullName evidence="2">Uncharacterized protein</fullName>
    </submittedName>
</protein>
<reference evidence="2" key="1">
    <citation type="journal article" date="2019" name="Environ. Microbiol.">
        <title>Fungal ecological strategies reflected in gene transcription - a case study of two litter decomposers.</title>
        <authorList>
            <person name="Barbi F."/>
            <person name="Kohler A."/>
            <person name="Barry K."/>
            <person name="Baskaran P."/>
            <person name="Daum C."/>
            <person name="Fauchery L."/>
            <person name="Ihrmark K."/>
            <person name="Kuo A."/>
            <person name="LaButti K."/>
            <person name="Lipzen A."/>
            <person name="Morin E."/>
            <person name="Grigoriev I.V."/>
            <person name="Henrissat B."/>
            <person name="Lindahl B."/>
            <person name="Martin F."/>
        </authorList>
    </citation>
    <scope>NUCLEOTIDE SEQUENCE</scope>
    <source>
        <strain evidence="2">JB14</strain>
    </source>
</reference>
<dbReference type="AlphaFoldDB" id="A0A6A4HDP2"/>